<organism evidence="2 3">
    <name type="scientific">Bradyrhizobium guangzhouense</name>
    <dbReference type="NCBI Taxonomy" id="1325095"/>
    <lineage>
        <taxon>Bacteria</taxon>
        <taxon>Pseudomonadati</taxon>
        <taxon>Pseudomonadota</taxon>
        <taxon>Alphaproteobacteria</taxon>
        <taxon>Hyphomicrobiales</taxon>
        <taxon>Nitrobacteraceae</taxon>
        <taxon>Bradyrhizobium</taxon>
    </lineage>
</organism>
<dbReference type="InterPro" id="IPR047656">
    <property type="entry name" value="IS481-like_transpos"/>
</dbReference>
<dbReference type="InterPro" id="IPR009057">
    <property type="entry name" value="Homeodomain-like_sf"/>
</dbReference>
<dbReference type="RefSeq" id="WP_128958817.1">
    <property type="nucleotide sequence ID" value="NZ_RDQZ01000085.1"/>
</dbReference>
<reference evidence="2 3" key="1">
    <citation type="submission" date="2018-10" db="EMBL/GenBank/DDBJ databases">
        <title>Bradyrhizobium sp. nov., effective nodules isolated from peanut in China.</title>
        <authorList>
            <person name="Li Y."/>
        </authorList>
    </citation>
    <scope>NUCLEOTIDE SEQUENCE [LARGE SCALE GENOMIC DNA]</scope>
    <source>
        <strain evidence="2 3">CCBAU 53426</strain>
    </source>
</reference>
<dbReference type="PANTHER" id="PTHR35004">
    <property type="entry name" value="TRANSPOSASE RV3428C-RELATED"/>
    <property type="match status" value="1"/>
</dbReference>
<keyword evidence="3" id="KW-1185">Reference proteome</keyword>
<name>A0ABY0DWA4_9BRAD</name>
<protein>
    <submittedName>
        <fullName evidence="2">IS481 family transposase</fullName>
    </submittedName>
</protein>
<dbReference type="PROSITE" id="PS50994">
    <property type="entry name" value="INTEGRASE"/>
    <property type="match status" value="1"/>
</dbReference>
<dbReference type="EMBL" id="RDQZ01000085">
    <property type="protein sequence ID" value="RXH02172.1"/>
    <property type="molecule type" value="Genomic_DNA"/>
</dbReference>
<dbReference type="Proteomes" id="UP000290401">
    <property type="component" value="Unassembled WGS sequence"/>
</dbReference>
<comment type="caution">
    <text evidence="2">The sequence shown here is derived from an EMBL/GenBank/DDBJ whole genome shotgun (WGS) entry which is preliminary data.</text>
</comment>
<evidence type="ECO:0000313" key="3">
    <source>
        <dbReference type="Proteomes" id="UP000290401"/>
    </source>
</evidence>
<dbReference type="NCBIfam" id="NF033577">
    <property type="entry name" value="transpos_IS481"/>
    <property type="match status" value="1"/>
</dbReference>
<proteinExistence type="predicted"/>
<dbReference type="InterPro" id="IPR012337">
    <property type="entry name" value="RNaseH-like_sf"/>
</dbReference>
<evidence type="ECO:0000259" key="1">
    <source>
        <dbReference type="PROSITE" id="PS50994"/>
    </source>
</evidence>
<evidence type="ECO:0000313" key="2">
    <source>
        <dbReference type="EMBL" id="RXH02172.1"/>
    </source>
</evidence>
<accession>A0ABY0DWA4</accession>
<dbReference type="PANTHER" id="PTHR35004:SF6">
    <property type="entry name" value="TRANSPOSASE"/>
    <property type="match status" value="1"/>
</dbReference>
<dbReference type="SUPFAM" id="SSF53098">
    <property type="entry name" value="Ribonuclease H-like"/>
    <property type="match status" value="1"/>
</dbReference>
<dbReference type="SUPFAM" id="SSF46689">
    <property type="entry name" value="Homeodomain-like"/>
    <property type="match status" value="1"/>
</dbReference>
<dbReference type="Gene3D" id="3.30.420.10">
    <property type="entry name" value="Ribonuclease H-like superfamily/Ribonuclease H"/>
    <property type="match status" value="1"/>
</dbReference>
<dbReference type="Pfam" id="PF13565">
    <property type="entry name" value="HTH_32"/>
    <property type="match status" value="1"/>
</dbReference>
<feature type="domain" description="Integrase catalytic" evidence="1">
    <location>
        <begin position="134"/>
        <end position="302"/>
    </location>
</feature>
<gene>
    <name evidence="2" type="ORF">EAS56_38250</name>
</gene>
<dbReference type="InterPro" id="IPR036397">
    <property type="entry name" value="RNaseH_sf"/>
</dbReference>
<dbReference type="Pfam" id="PF00665">
    <property type="entry name" value="rve"/>
    <property type="match status" value="1"/>
</dbReference>
<sequence length="392" mass="44961">MPWSEVSVMDQRREFVRLALQEGANRRELCRRFGISPDVGYKWLRRWQAGDHELADQSRRPKNMPKRSAPEIEAPILAMRDKHPAWGARKIAHCLKRAGETVPVPSTVHQILCRNERIKPSEKAAPSPSGHRFEKDAPNQLWQMDFKGHMPLADGRRCHPLTMVDDHSRYALCLKACANEQRPDVQKHLTDTFHRYGLPEAFYLDNGSPWGDTSGVRWTALKVWLLKLGVRVVHARPRHPQGRGKNERFHRSLKAEVFALRSFRTLAEVQRALDTWRTIYNLERPHESLGMGIPADRYRPSSRAMPDHVPKVQYDAGEIVRAVSSTRSYIAFKGQMWKVPQAFCGEQLAIRPLHRDGRYGIYFASWQVASIDLTRGQTVSDVSEQPSAMSPV</sequence>
<dbReference type="InterPro" id="IPR001584">
    <property type="entry name" value="Integrase_cat-core"/>
</dbReference>